<organism evidence="1 2">
    <name type="scientific">Melia azedarach</name>
    <name type="common">Chinaberry tree</name>
    <dbReference type="NCBI Taxonomy" id="155640"/>
    <lineage>
        <taxon>Eukaryota</taxon>
        <taxon>Viridiplantae</taxon>
        <taxon>Streptophyta</taxon>
        <taxon>Embryophyta</taxon>
        <taxon>Tracheophyta</taxon>
        <taxon>Spermatophyta</taxon>
        <taxon>Magnoliopsida</taxon>
        <taxon>eudicotyledons</taxon>
        <taxon>Gunneridae</taxon>
        <taxon>Pentapetalae</taxon>
        <taxon>rosids</taxon>
        <taxon>malvids</taxon>
        <taxon>Sapindales</taxon>
        <taxon>Meliaceae</taxon>
        <taxon>Melia</taxon>
    </lineage>
</organism>
<gene>
    <name evidence="1" type="ORF">OWV82_017960</name>
</gene>
<evidence type="ECO:0000313" key="2">
    <source>
        <dbReference type="Proteomes" id="UP001164539"/>
    </source>
</evidence>
<name>A0ACC1XA62_MELAZ</name>
<dbReference type="Proteomes" id="UP001164539">
    <property type="component" value="Chromosome 10"/>
</dbReference>
<accession>A0ACC1XA62</accession>
<proteinExistence type="predicted"/>
<keyword evidence="2" id="KW-1185">Reference proteome</keyword>
<protein>
    <submittedName>
        <fullName evidence="1">Uncharacterized protein</fullName>
    </submittedName>
</protein>
<reference evidence="1 2" key="1">
    <citation type="journal article" date="2023" name="Science">
        <title>Complex scaffold remodeling in plant triterpene biosynthesis.</title>
        <authorList>
            <person name="De La Pena R."/>
            <person name="Hodgson H."/>
            <person name="Liu J.C."/>
            <person name="Stephenson M.J."/>
            <person name="Martin A.C."/>
            <person name="Owen C."/>
            <person name="Harkess A."/>
            <person name="Leebens-Mack J."/>
            <person name="Jimenez L.E."/>
            <person name="Osbourn A."/>
            <person name="Sattely E.S."/>
        </authorList>
    </citation>
    <scope>NUCLEOTIDE SEQUENCE [LARGE SCALE GENOMIC DNA]</scope>
    <source>
        <strain evidence="2">cv. JPN11</strain>
        <tissue evidence="1">Leaf</tissue>
    </source>
</reference>
<dbReference type="EMBL" id="CM051403">
    <property type="protein sequence ID" value="KAJ4707922.1"/>
    <property type="molecule type" value="Genomic_DNA"/>
</dbReference>
<sequence>MMVDGTNVMVDGTILPNQMVGKSQVIKTLKEKKWKLILKQHEVTMDTRLQAQILQHKFYLYHLQEDDNSCKRVQ</sequence>
<comment type="caution">
    <text evidence="1">The sequence shown here is derived from an EMBL/GenBank/DDBJ whole genome shotgun (WGS) entry which is preliminary data.</text>
</comment>
<evidence type="ECO:0000313" key="1">
    <source>
        <dbReference type="EMBL" id="KAJ4707922.1"/>
    </source>
</evidence>